<evidence type="ECO:0008006" key="3">
    <source>
        <dbReference type="Google" id="ProtNLM"/>
    </source>
</evidence>
<feature type="non-terminal residue" evidence="1">
    <location>
        <position position="95"/>
    </location>
</feature>
<gene>
    <name evidence="1" type="ORF">BS47DRAFT_1322545</name>
</gene>
<dbReference type="AlphaFoldDB" id="A0A9P6AGH3"/>
<reference evidence="1" key="1">
    <citation type="journal article" date="2020" name="Nat. Commun.">
        <title>Large-scale genome sequencing of mycorrhizal fungi provides insights into the early evolution of symbiotic traits.</title>
        <authorList>
            <person name="Miyauchi S."/>
            <person name="Kiss E."/>
            <person name="Kuo A."/>
            <person name="Drula E."/>
            <person name="Kohler A."/>
            <person name="Sanchez-Garcia M."/>
            <person name="Morin E."/>
            <person name="Andreopoulos B."/>
            <person name="Barry K.W."/>
            <person name="Bonito G."/>
            <person name="Buee M."/>
            <person name="Carver A."/>
            <person name="Chen C."/>
            <person name="Cichocki N."/>
            <person name="Clum A."/>
            <person name="Culley D."/>
            <person name="Crous P.W."/>
            <person name="Fauchery L."/>
            <person name="Girlanda M."/>
            <person name="Hayes R.D."/>
            <person name="Keri Z."/>
            <person name="LaButti K."/>
            <person name="Lipzen A."/>
            <person name="Lombard V."/>
            <person name="Magnuson J."/>
            <person name="Maillard F."/>
            <person name="Murat C."/>
            <person name="Nolan M."/>
            <person name="Ohm R.A."/>
            <person name="Pangilinan J."/>
            <person name="Pereira M.F."/>
            <person name="Perotto S."/>
            <person name="Peter M."/>
            <person name="Pfister S."/>
            <person name="Riley R."/>
            <person name="Sitrit Y."/>
            <person name="Stielow J.B."/>
            <person name="Szollosi G."/>
            <person name="Zifcakova L."/>
            <person name="Stursova M."/>
            <person name="Spatafora J.W."/>
            <person name="Tedersoo L."/>
            <person name="Vaario L.M."/>
            <person name="Yamada A."/>
            <person name="Yan M."/>
            <person name="Wang P."/>
            <person name="Xu J."/>
            <person name="Bruns T."/>
            <person name="Baldrian P."/>
            <person name="Vilgalys R."/>
            <person name="Dunand C."/>
            <person name="Henrissat B."/>
            <person name="Grigoriev I.V."/>
            <person name="Hibbett D."/>
            <person name="Nagy L.G."/>
            <person name="Martin F.M."/>
        </authorList>
    </citation>
    <scope>NUCLEOTIDE SEQUENCE</scope>
    <source>
        <strain evidence="1">UP504</strain>
    </source>
</reference>
<accession>A0A9P6AGH3</accession>
<dbReference type="OrthoDB" id="3265672at2759"/>
<comment type="caution">
    <text evidence="1">The sequence shown here is derived from an EMBL/GenBank/DDBJ whole genome shotgun (WGS) entry which is preliminary data.</text>
</comment>
<sequence length="95" mass="11061">MHLGLLAQPLDRRTIGPFVEDICGTFPGKGWLGRFLERHKEKLSYCQSSALDPKRARSFNYSSVQDYFDKLKGILEEYNIPWENVYNMDEKGCQL</sequence>
<dbReference type="Proteomes" id="UP000886523">
    <property type="component" value="Unassembled WGS sequence"/>
</dbReference>
<name>A0A9P6AGH3_9AGAM</name>
<dbReference type="EMBL" id="MU129195">
    <property type="protein sequence ID" value="KAF9504794.1"/>
    <property type="molecule type" value="Genomic_DNA"/>
</dbReference>
<evidence type="ECO:0000313" key="2">
    <source>
        <dbReference type="Proteomes" id="UP000886523"/>
    </source>
</evidence>
<evidence type="ECO:0000313" key="1">
    <source>
        <dbReference type="EMBL" id="KAF9504794.1"/>
    </source>
</evidence>
<keyword evidence="2" id="KW-1185">Reference proteome</keyword>
<protein>
    <recommendedName>
        <fullName evidence="3">HTH CENPB-type domain-containing protein</fullName>
    </recommendedName>
</protein>
<proteinExistence type="predicted"/>
<organism evidence="1 2">
    <name type="scientific">Hydnum rufescens UP504</name>
    <dbReference type="NCBI Taxonomy" id="1448309"/>
    <lineage>
        <taxon>Eukaryota</taxon>
        <taxon>Fungi</taxon>
        <taxon>Dikarya</taxon>
        <taxon>Basidiomycota</taxon>
        <taxon>Agaricomycotina</taxon>
        <taxon>Agaricomycetes</taxon>
        <taxon>Cantharellales</taxon>
        <taxon>Hydnaceae</taxon>
        <taxon>Hydnum</taxon>
    </lineage>
</organism>